<dbReference type="PANTHER" id="PTHR34219">
    <property type="entry name" value="IRON-REGULATED INNER MEMBRANE PROTEIN-RELATED"/>
    <property type="match status" value="1"/>
</dbReference>
<accession>A0A7Y9LLV2</accession>
<keyword evidence="4" id="KW-1185">Reference proteome</keyword>
<evidence type="ECO:0000256" key="2">
    <source>
        <dbReference type="SAM" id="Phobius"/>
    </source>
</evidence>
<keyword evidence="2" id="KW-0812">Transmembrane</keyword>
<feature type="transmembrane region" description="Helical" evidence="2">
    <location>
        <begin position="518"/>
        <end position="542"/>
    </location>
</feature>
<feature type="transmembrane region" description="Helical" evidence="2">
    <location>
        <begin position="20"/>
        <end position="42"/>
    </location>
</feature>
<name>A0A7Y9LLV2_9BURK</name>
<dbReference type="Proteomes" id="UP000542125">
    <property type="component" value="Unassembled WGS sequence"/>
</dbReference>
<feature type="transmembrane region" description="Helical" evidence="2">
    <location>
        <begin position="146"/>
        <end position="167"/>
    </location>
</feature>
<dbReference type="Pfam" id="PF03929">
    <property type="entry name" value="PepSY_TM"/>
    <property type="match status" value="1"/>
</dbReference>
<proteinExistence type="predicted"/>
<feature type="transmembrane region" description="Helical" evidence="2">
    <location>
        <begin position="428"/>
        <end position="447"/>
    </location>
</feature>
<keyword evidence="2" id="KW-0472">Membrane</keyword>
<feature type="region of interest" description="Disordered" evidence="1">
    <location>
        <begin position="548"/>
        <end position="616"/>
    </location>
</feature>
<dbReference type="EMBL" id="JACBYR010000001">
    <property type="protein sequence ID" value="NYE81478.1"/>
    <property type="molecule type" value="Genomic_DNA"/>
</dbReference>
<reference evidence="3 4" key="1">
    <citation type="submission" date="2020-07" db="EMBL/GenBank/DDBJ databases">
        <title>Genomic Encyclopedia of Type Strains, Phase IV (KMG-V): Genome sequencing to study the core and pangenomes of soil and plant-associated prokaryotes.</title>
        <authorList>
            <person name="Whitman W."/>
        </authorList>
    </citation>
    <scope>NUCLEOTIDE SEQUENCE [LARGE SCALE GENOMIC DNA]</scope>
    <source>
        <strain evidence="3 4">SAS40</strain>
    </source>
</reference>
<feature type="compositionally biased region" description="Basic and acidic residues" evidence="1">
    <location>
        <begin position="559"/>
        <end position="569"/>
    </location>
</feature>
<feature type="transmembrane region" description="Helical" evidence="2">
    <location>
        <begin position="188"/>
        <end position="214"/>
    </location>
</feature>
<evidence type="ECO:0000256" key="1">
    <source>
        <dbReference type="SAM" id="MobiDB-lite"/>
    </source>
</evidence>
<dbReference type="InterPro" id="IPR005625">
    <property type="entry name" value="PepSY-ass_TM"/>
</dbReference>
<dbReference type="PANTHER" id="PTHR34219:SF4">
    <property type="entry name" value="PEPSY DOMAIN-CONTAINING PROTEIN"/>
    <property type="match status" value="1"/>
</dbReference>
<feature type="transmembrane region" description="Helical" evidence="2">
    <location>
        <begin position="459"/>
        <end position="479"/>
    </location>
</feature>
<comment type="caution">
    <text evidence="3">The sequence shown here is derived from an EMBL/GenBank/DDBJ whole genome shotgun (WGS) entry which is preliminary data.</text>
</comment>
<feature type="transmembrane region" description="Helical" evidence="2">
    <location>
        <begin position="491"/>
        <end position="512"/>
    </location>
</feature>
<feature type="transmembrane region" description="Helical" evidence="2">
    <location>
        <begin position="385"/>
        <end position="407"/>
    </location>
</feature>
<gene>
    <name evidence="3" type="ORF">FHW18_000749</name>
</gene>
<protein>
    <submittedName>
        <fullName evidence="3">Putative iron-regulated membrane protein</fullName>
    </submittedName>
</protein>
<dbReference type="RefSeq" id="WP_179583507.1">
    <property type="nucleotide sequence ID" value="NZ_JACBYR010000001.1"/>
</dbReference>
<feature type="compositionally biased region" description="Low complexity" evidence="1">
    <location>
        <begin position="573"/>
        <end position="590"/>
    </location>
</feature>
<dbReference type="AlphaFoldDB" id="A0A7Y9LLV2"/>
<sequence length="616" mass="65417">MRIDGKSEGLRQAMSWFHTWSGLLLGWLLYAVFLTGTLSFFVDELNAWMRPELHRSVPQPDTAQRALDGMARLAPDATTWTLGLPTERQNAVEASWRKPGAAAGRAGTERAMLDAATGDPITVRDTRAGSFLYRFHFELHAMPRVWGRWIVGIATMVMFAAILSGVVTHKKIFIDFFTFRRNKGQRSWLDAHNATAVLALPLHIVITFSGLLLLMNMLMPFPKDAVYKGDNAAFFAEFRGQALAAQGQAGQGGGGQGGGEARGGQGGGEGRSGGGRRGNAAAADGPVPLTPIAPLMAQAHAAWPDREVGTIVVTRPGTPTARIELREDGGRNLTERGGSRKLVFHGRDGTLLEQDTPPPPSAIRATYNVMTSLHLGRFAGPAMRWALFIGGIIGTLMVATGMVLWVVKRLPERRKLGATPRGHRLVEVLNVTGIAGLPVAIGAYFYANRLIDATFAQRSAWEINTLFIVWLACLVHAAVRPHRSAWREQLTLAAGLFVFLPILNALTGGAGLTVSIPAGLWAVAGVDAACLVIGALLAYAAYRLRGGGKGAVPAKTPGRKTDGARRGADDGTSSSRPDAGPASASDPAMARTVTAAASGTSLRSPARTEPLPGAAS</sequence>
<evidence type="ECO:0000313" key="3">
    <source>
        <dbReference type="EMBL" id="NYE81478.1"/>
    </source>
</evidence>
<feature type="region of interest" description="Disordered" evidence="1">
    <location>
        <begin position="247"/>
        <end position="287"/>
    </location>
</feature>
<feature type="compositionally biased region" description="Gly residues" evidence="1">
    <location>
        <begin position="249"/>
        <end position="277"/>
    </location>
</feature>
<keyword evidence="2" id="KW-1133">Transmembrane helix</keyword>
<evidence type="ECO:0000313" key="4">
    <source>
        <dbReference type="Proteomes" id="UP000542125"/>
    </source>
</evidence>
<organism evidence="3 4">
    <name type="scientific">Pigmentiphaga litoralis</name>
    <dbReference type="NCBI Taxonomy" id="516702"/>
    <lineage>
        <taxon>Bacteria</taxon>
        <taxon>Pseudomonadati</taxon>
        <taxon>Pseudomonadota</taxon>
        <taxon>Betaproteobacteria</taxon>
        <taxon>Burkholderiales</taxon>
        <taxon>Alcaligenaceae</taxon>
        <taxon>Pigmentiphaga</taxon>
    </lineage>
</organism>